<accession>A0A7X1GGU3</accession>
<name>A0A7X1GGU3_9PSED</name>
<dbReference type="GO" id="GO:0003700">
    <property type="term" value="F:DNA-binding transcription factor activity"/>
    <property type="evidence" value="ECO:0007669"/>
    <property type="project" value="InterPro"/>
</dbReference>
<reference evidence="6 7" key="1">
    <citation type="submission" date="2020-08" db="EMBL/GenBank/DDBJ databases">
        <title>Pseudomonas sp. nov.</title>
        <authorList>
            <person name="Gieschler S."/>
            <person name="Fiedler G."/>
            <person name="Brinks E."/>
            <person name="Boehnlein C."/>
            <person name="Franz C.M.A.P."/>
            <person name="Kabisch J."/>
        </authorList>
    </citation>
    <scope>NUCLEOTIDE SEQUENCE [LARGE SCALE GENOMIC DNA]</scope>
    <source>
        <strain evidence="6 7">MBT-1</strain>
    </source>
</reference>
<dbReference type="RefSeq" id="WP_185818792.1">
    <property type="nucleotide sequence ID" value="NZ_JACMYG010000025.1"/>
</dbReference>
<dbReference type="Gene3D" id="1.10.10.60">
    <property type="entry name" value="Homeodomain-like"/>
    <property type="match status" value="1"/>
</dbReference>
<dbReference type="EMBL" id="JACMYG010000025">
    <property type="protein sequence ID" value="MBC2692222.1"/>
    <property type="molecule type" value="Genomic_DNA"/>
</dbReference>
<gene>
    <name evidence="6" type="ORF">H7995_20755</name>
</gene>
<dbReference type="SMART" id="SM00342">
    <property type="entry name" value="HTH_ARAC"/>
    <property type="match status" value="1"/>
</dbReference>
<protein>
    <submittedName>
        <fullName evidence="6">Helix-turn-helix transcriptional regulator</fullName>
    </submittedName>
</protein>
<evidence type="ECO:0000313" key="7">
    <source>
        <dbReference type="Proteomes" id="UP000526003"/>
    </source>
</evidence>
<dbReference type="InterPro" id="IPR009057">
    <property type="entry name" value="Homeodomain-like_sf"/>
</dbReference>
<evidence type="ECO:0000256" key="4">
    <source>
        <dbReference type="ARBA" id="ARBA00037345"/>
    </source>
</evidence>
<dbReference type="PANTHER" id="PTHR46796">
    <property type="entry name" value="HTH-TYPE TRANSCRIPTIONAL ACTIVATOR RHAS-RELATED"/>
    <property type="match status" value="1"/>
</dbReference>
<dbReference type="PROSITE" id="PS01124">
    <property type="entry name" value="HTH_ARAC_FAMILY_2"/>
    <property type="match status" value="1"/>
</dbReference>
<evidence type="ECO:0000256" key="3">
    <source>
        <dbReference type="ARBA" id="ARBA00023163"/>
    </source>
</evidence>
<comment type="caution">
    <text evidence="6">The sequence shown here is derived from an EMBL/GenBank/DDBJ whole genome shotgun (WGS) entry which is preliminary data.</text>
</comment>
<dbReference type="InterPro" id="IPR050204">
    <property type="entry name" value="AraC_XylS_family_regulators"/>
</dbReference>
<dbReference type="AlphaFoldDB" id="A0A7X1GGU3"/>
<proteinExistence type="predicted"/>
<dbReference type="SUPFAM" id="SSF46689">
    <property type="entry name" value="Homeodomain-like"/>
    <property type="match status" value="1"/>
</dbReference>
<keyword evidence="1" id="KW-0805">Transcription regulation</keyword>
<evidence type="ECO:0000256" key="2">
    <source>
        <dbReference type="ARBA" id="ARBA00023125"/>
    </source>
</evidence>
<keyword evidence="2" id="KW-0238">DNA-binding</keyword>
<evidence type="ECO:0000313" key="6">
    <source>
        <dbReference type="EMBL" id="MBC2692222.1"/>
    </source>
</evidence>
<dbReference type="Proteomes" id="UP000526003">
    <property type="component" value="Unassembled WGS sequence"/>
</dbReference>
<sequence length="227" mass="24766">MSNEHEWKGQLWLGRDYGLVHGKLGRTAPHAHYAHQVMIAGGQPLQVSLEGTPQVTDRLFIESLRNHAIMQGSDNVLCIYAEPLMFEAQALQDCLADVEPSLPAIAQALLQCPRRPLTDPRIGRALQALDSLLAGKVSAASLAAQAHVSLSQLERLFTRQVGLPVRRLVLWRRLRLAMALMLSGSNLTEAAHAAGFADAAHLSRSLKKIFGVTASHGLNGMHIRLLD</sequence>
<feature type="domain" description="HTH araC/xylS-type" evidence="5">
    <location>
        <begin position="123"/>
        <end position="220"/>
    </location>
</feature>
<dbReference type="Pfam" id="PF12833">
    <property type="entry name" value="HTH_18"/>
    <property type="match status" value="1"/>
</dbReference>
<organism evidence="6 7">
    <name type="scientific">Pseudomonas kielensis</name>
    <dbReference type="NCBI Taxonomy" id="2762577"/>
    <lineage>
        <taxon>Bacteria</taxon>
        <taxon>Pseudomonadati</taxon>
        <taxon>Pseudomonadota</taxon>
        <taxon>Gammaproteobacteria</taxon>
        <taxon>Pseudomonadales</taxon>
        <taxon>Pseudomonadaceae</taxon>
        <taxon>Pseudomonas</taxon>
    </lineage>
</organism>
<keyword evidence="3" id="KW-0804">Transcription</keyword>
<evidence type="ECO:0000259" key="5">
    <source>
        <dbReference type="PROSITE" id="PS01124"/>
    </source>
</evidence>
<evidence type="ECO:0000256" key="1">
    <source>
        <dbReference type="ARBA" id="ARBA00023015"/>
    </source>
</evidence>
<keyword evidence="7" id="KW-1185">Reference proteome</keyword>
<dbReference type="GO" id="GO:0043565">
    <property type="term" value="F:sequence-specific DNA binding"/>
    <property type="evidence" value="ECO:0007669"/>
    <property type="project" value="InterPro"/>
</dbReference>
<dbReference type="InterPro" id="IPR018060">
    <property type="entry name" value="HTH_AraC"/>
</dbReference>
<comment type="function">
    <text evidence="4">Regulatory protein of the TOL plasmid xyl operons. XylS activates the xylXYZLTEGFJQKIH operon required for the degradation of toluene, m-xylene and p-xylene.</text>
</comment>